<dbReference type="CDD" id="cd03134">
    <property type="entry name" value="GATase1_PfpI_like"/>
    <property type="match status" value="1"/>
</dbReference>
<dbReference type="PROSITE" id="PS51276">
    <property type="entry name" value="PEPTIDASE_C56_PFPI"/>
    <property type="match status" value="1"/>
</dbReference>
<name>A0A235FDV5_9BACL</name>
<evidence type="ECO:0000256" key="1">
    <source>
        <dbReference type="ARBA" id="ARBA00008542"/>
    </source>
</evidence>
<dbReference type="EMBL" id="NOII01000001">
    <property type="protein sequence ID" value="OYD59538.1"/>
    <property type="molecule type" value="Genomic_DNA"/>
</dbReference>
<dbReference type="NCBIfam" id="TIGR01382">
    <property type="entry name" value="PfpI"/>
    <property type="match status" value="1"/>
</dbReference>
<dbReference type="Pfam" id="PF01965">
    <property type="entry name" value="DJ-1_PfpI"/>
    <property type="match status" value="1"/>
</dbReference>
<evidence type="ECO:0000259" key="2">
    <source>
        <dbReference type="Pfam" id="PF01965"/>
    </source>
</evidence>
<keyword evidence="3" id="KW-0378">Hydrolase</keyword>
<dbReference type="GO" id="GO:0008233">
    <property type="term" value="F:peptidase activity"/>
    <property type="evidence" value="ECO:0007669"/>
    <property type="project" value="UniProtKB-KW"/>
</dbReference>
<protein>
    <submittedName>
        <fullName evidence="3">Protease</fullName>
    </submittedName>
</protein>
<gene>
    <name evidence="3" type="ORF">CGZ90_06500</name>
</gene>
<dbReference type="OrthoDB" id="9792284at2"/>
<comment type="similarity">
    <text evidence="1">Belongs to the peptidase C56 family.</text>
</comment>
<dbReference type="PANTHER" id="PTHR42733">
    <property type="entry name" value="DJ-1 PROTEIN"/>
    <property type="match status" value="1"/>
</dbReference>
<dbReference type="Gene3D" id="3.40.50.880">
    <property type="match status" value="1"/>
</dbReference>
<proteinExistence type="inferred from homology"/>
<evidence type="ECO:0000313" key="3">
    <source>
        <dbReference type="EMBL" id="OYD59538.1"/>
    </source>
</evidence>
<reference evidence="3 4" key="1">
    <citation type="submission" date="2017-07" db="EMBL/GenBank/DDBJ databases">
        <title>Fictibacillus sp. nov. GDSW-R2A3 Genome sequencing and assembly.</title>
        <authorList>
            <person name="Mayilraj S."/>
        </authorList>
    </citation>
    <scope>NUCLEOTIDE SEQUENCE [LARGE SCALE GENOMIC DNA]</scope>
    <source>
        <strain evidence="3 4">GDSW-R2A3</strain>
    </source>
</reference>
<dbReference type="GO" id="GO:0006508">
    <property type="term" value="P:proteolysis"/>
    <property type="evidence" value="ECO:0007669"/>
    <property type="project" value="UniProtKB-KW"/>
</dbReference>
<dbReference type="RefSeq" id="WP_094251499.1">
    <property type="nucleotide sequence ID" value="NZ_JBHLXL010000001.1"/>
</dbReference>
<dbReference type="SUPFAM" id="SSF52317">
    <property type="entry name" value="Class I glutamine amidotransferase-like"/>
    <property type="match status" value="1"/>
</dbReference>
<dbReference type="InterPro" id="IPR029062">
    <property type="entry name" value="Class_I_gatase-like"/>
</dbReference>
<dbReference type="InterPro" id="IPR006286">
    <property type="entry name" value="C56_PfpI-like"/>
</dbReference>
<dbReference type="PANTHER" id="PTHR42733:SF2">
    <property type="entry name" value="DJ-1_THIJ_PFPI FAMILY PROTEIN"/>
    <property type="match status" value="1"/>
</dbReference>
<dbReference type="Proteomes" id="UP000215059">
    <property type="component" value="Unassembled WGS sequence"/>
</dbReference>
<comment type="caution">
    <text evidence="3">The sequence shown here is derived from an EMBL/GenBank/DDBJ whole genome shotgun (WGS) entry which is preliminary data.</text>
</comment>
<organism evidence="3 4">
    <name type="scientific">Fictibacillus aquaticus</name>
    <dbReference type="NCBI Taxonomy" id="2021314"/>
    <lineage>
        <taxon>Bacteria</taxon>
        <taxon>Bacillati</taxon>
        <taxon>Bacillota</taxon>
        <taxon>Bacilli</taxon>
        <taxon>Bacillales</taxon>
        <taxon>Fictibacillaceae</taxon>
        <taxon>Fictibacillus</taxon>
    </lineage>
</organism>
<evidence type="ECO:0000313" key="4">
    <source>
        <dbReference type="Proteomes" id="UP000215059"/>
    </source>
</evidence>
<sequence>MAKIATVLDSMFEDVEYTEPAKAFEEAGHEVTVIGSEKGKSLQGKQKEEVLTADKGIDEVSPEDYDALFIPGGFSPDLLRGDDRFVQFAKSFADSGKPIFAICHGPQLLITAEVLNGRKVTGYKSIHVDLKNAGATVEDKEVVVCGGNLVTSRQPEDIPAFIKESLNTLGK</sequence>
<accession>A0A235FDV5</accession>
<dbReference type="AlphaFoldDB" id="A0A235FDV5"/>
<feature type="domain" description="DJ-1/PfpI" evidence="2">
    <location>
        <begin position="3"/>
        <end position="166"/>
    </location>
</feature>
<keyword evidence="3" id="KW-0645">Protease</keyword>
<keyword evidence="4" id="KW-1185">Reference proteome</keyword>
<dbReference type="InterPro" id="IPR002818">
    <property type="entry name" value="DJ-1/PfpI"/>
</dbReference>